<dbReference type="InterPro" id="IPR006598">
    <property type="entry name" value="CAP10"/>
</dbReference>
<dbReference type="PANTHER" id="PTHR12203:SF35">
    <property type="entry name" value="PROTEIN O-GLUCOSYLTRANSFERASE 1"/>
    <property type="match status" value="1"/>
</dbReference>
<dbReference type="EMBL" id="JADGJH010001606">
    <property type="protein sequence ID" value="KAJ3111690.1"/>
    <property type="molecule type" value="Genomic_DNA"/>
</dbReference>
<evidence type="ECO:0000259" key="4">
    <source>
        <dbReference type="SMART" id="SM00672"/>
    </source>
</evidence>
<dbReference type="GO" id="GO:0016740">
    <property type="term" value="F:transferase activity"/>
    <property type="evidence" value="ECO:0007669"/>
    <property type="project" value="UniProtKB-KW"/>
</dbReference>
<keyword evidence="2" id="KW-0808">Transferase</keyword>
<keyword evidence="3" id="KW-0812">Transmembrane</keyword>
<feature type="non-terminal residue" evidence="5">
    <location>
        <position position="492"/>
    </location>
</feature>
<evidence type="ECO:0000256" key="2">
    <source>
        <dbReference type="ARBA" id="ARBA00022679"/>
    </source>
</evidence>
<dbReference type="PANTHER" id="PTHR12203">
    <property type="entry name" value="KDEL LYS-ASP-GLU-LEU CONTAINING - RELATED"/>
    <property type="match status" value="1"/>
</dbReference>
<dbReference type="SMART" id="SM00672">
    <property type="entry name" value="CAP10"/>
    <property type="match status" value="1"/>
</dbReference>
<feature type="domain" description="Glycosyl transferase CAP10" evidence="4">
    <location>
        <begin position="213"/>
        <end position="492"/>
    </location>
</feature>
<keyword evidence="3" id="KW-1133">Transmembrane helix</keyword>
<protein>
    <submittedName>
        <fullName evidence="5">Capsule-associated protein CAP1</fullName>
    </submittedName>
</protein>
<keyword evidence="6" id="KW-1185">Reference proteome</keyword>
<reference evidence="5" key="1">
    <citation type="submission" date="2020-05" db="EMBL/GenBank/DDBJ databases">
        <title>Phylogenomic resolution of chytrid fungi.</title>
        <authorList>
            <person name="Stajich J.E."/>
            <person name="Amses K."/>
            <person name="Simmons R."/>
            <person name="Seto K."/>
            <person name="Myers J."/>
            <person name="Bonds A."/>
            <person name="Quandt C.A."/>
            <person name="Barry K."/>
            <person name="Liu P."/>
            <person name="Grigoriev I."/>
            <person name="Longcore J.E."/>
            <person name="James T.Y."/>
        </authorList>
    </citation>
    <scope>NUCLEOTIDE SEQUENCE</scope>
    <source>
        <strain evidence="5">JEL0513</strain>
    </source>
</reference>
<dbReference type="AlphaFoldDB" id="A0AAD5SVF5"/>
<keyword evidence="3" id="KW-0472">Membrane</keyword>
<sequence length="492" mass="56435">IGDKLVKIFQKMKKVCKWVFVTAVSLCCVALLAFLAALETPPASTIDNLYEIPPPDSVVLVEFTKLKNCSSDIDHYAQIYRDFAYWIKTGSISSAVFDKVLKKGNMHLNGGETLFITYYPLNASLHGYDTRGTTGPWGLDGINRIWDPVAQFLKTASNKSFTAMVSSMDYPRFVTADTPKSSLYTYLWPESYTNSKDMFDRISYFRDRYNSSLPFNQSDYLTYTAGGRSMLQLHGYFQNDNTLFIKNIEAPIFSHCKVENYLDMVLPLWYHVSSSAGTHDPVPWEKKKNVVFWRGATTGGDPVSKKPWRQYHRLRLIEWARKYALVNPDNIFDAGEDGAQIPNPNGLSVDVGIHKIHNADKTTAKVIAKTYGIKKSVNIEKILEFKYLIVVDGHTWPSRLLDYLQTNSVILFNGIFTDYFSWMLEPFVHYVPFKSDYSDLEERLQWLMNHDADAQRISMNARNLLERIHTIEHMQCYTGLAMLEYSNLFVQG</sequence>
<gene>
    <name evidence="5" type="primary">CAP10_1</name>
    <name evidence="5" type="ORF">HK100_002602</name>
</gene>
<evidence type="ECO:0000256" key="1">
    <source>
        <dbReference type="ARBA" id="ARBA00010118"/>
    </source>
</evidence>
<name>A0AAD5SVF5_9FUNG</name>
<evidence type="ECO:0000313" key="5">
    <source>
        <dbReference type="EMBL" id="KAJ3111690.1"/>
    </source>
</evidence>
<dbReference type="InterPro" id="IPR051091">
    <property type="entry name" value="O-Glucosyltr/Glycosyltrsf_90"/>
</dbReference>
<feature type="transmembrane region" description="Helical" evidence="3">
    <location>
        <begin position="18"/>
        <end position="38"/>
    </location>
</feature>
<evidence type="ECO:0000256" key="3">
    <source>
        <dbReference type="SAM" id="Phobius"/>
    </source>
</evidence>
<dbReference type="Proteomes" id="UP001211907">
    <property type="component" value="Unassembled WGS sequence"/>
</dbReference>
<dbReference type="Pfam" id="PF05686">
    <property type="entry name" value="Glyco_transf_90"/>
    <property type="match status" value="1"/>
</dbReference>
<comment type="similarity">
    <text evidence="1">Belongs to the glycosyltransferase 90 family.</text>
</comment>
<evidence type="ECO:0000313" key="6">
    <source>
        <dbReference type="Proteomes" id="UP001211907"/>
    </source>
</evidence>
<comment type="caution">
    <text evidence="5">The sequence shown here is derived from an EMBL/GenBank/DDBJ whole genome shotgun (WGS) entry which is preliminary data.</text>
</comment>
<proteinExistence type="inferred from homology"/>
<organism evidence="5 6">
    <name type="scientific">Physocladia obscura</name>
    <dbReference type="NCBI Taxonomy" id="109957"/>
    <lineage>
        <taxon>Eukaryota</taxon>
        <taxon>Fungi</taxon>
        <taxon>Fungi incertae sedis</taxon>
        <taxon>Chytridiomycota</taxon>
        <taxon>Chytridiomycota incertae sedis</taxon>
        <taxon>Chytridiomycetes</taxon>
        <taxon>Chytridiales</taxon>
        <taxon>Chytriomycetaceae</taxon>
        <taxon>Physocladia</taxon>
    </lineage>
</organism>
<accession>A0AAD5SVF5</accession>